<dbReference type="Proteomes" id="UP001331761">
    <property type="component" value="Unassembled WGS sequence"/>
</dbReference>
<name>A0AAN8FEC8_TRICO</name>
<evidence type="ECO:0000256" key="1">
    <source>
        <dbReference type="SAM" id="MobiDB-lite"/>
    </source>
</evidence>
<feature type="region of interest" description="Disordered" evidence="1">
    <location>
        <begin position="43"/>
        <end position="101"/>
    </location>
</feature>
<accession>A0AAN8FEC8</accession>
<organism evidence="2 3">
    <name type="scientific">Trichostrongylus colubriformis</name>
    <name type="common">Black scour worm</name>
    <dbReference type="NCBI Taxonomy" id="6319"/>
    <lineage>
        <taxon>Eukaryota</taxon>
        <taxon>Metazoa</taxon>
        <taxon>Ecdysozoa</taxon>
        <taxon>Nematoda</taxon>
        <taxon>Chromadorea</taxon>
        <taxon>Rhabditida</taxon>
        <taxon>Rhabditina</taxon>
        <taxon>Rhabditomorpha</taxon>
        <taxon>Strongyloidea</taxon>
        <taxon>Trichostrongylidae</taxon>
        <taxon>Trichostrongylus</taxon>
    </lineage>
</organism>
<keyword evidence="3" id="KW-1185">Reference proteome</keyword>
<comment type="caution">
    <text evidence="2">The sequence shown here is derived from an EMBL/GenBank/DDBJ whole genome shotgun (WGS) entry which is preliminary data.</text>
</comment>
<dbReference type="EMBL" id="WIXE01019652">
    <property type="protein sequence ID" value="KAK5969868.1"/>
    <property type="molecule type" value="Genomic_DNA"/>
</dbReference>
<feature type="compositionally biased region" description="Low complexity" evidence="1">
    <location>
        <begin position="200"/>
        <end position="214"/>
    </location>
</feature>
<proteinExistence type="predicted"/>
<sequence length="227" mass="25438">MSDLMSSRRNMLARMTTTEPMAKTTSPFLSIFLRKKRVNGTKSKDDIKVAMGLSREQTTEPVMEKKRSSKKHESSTLPAKFDGNGKKKKPKSMREQPKSHSFDVLFEEDPAVLVEALETIAAEQPMVARSIPKHAKITKREDRSMRNCLFEREVYDSMLIDSLRVCDLLQTHLDECITSVRAKSPENCHDTSQDGRDSGRGASSASSTISSSPGMKRPLKSCLRADL</sequence>
<reference evidence="2 3" key="1">
    <citation type="submission" date="2019-10" db="EMBL/GenBank/DDBJ databases">
        <title>Assembly and Annotation for the nematode Trichostrongylus colubriformis.</title>
        <authorList>
            <person name="Martin J."/>
        </authorList>
    </citation>
    <scope>NUCLEOTIDE SEQUENCE [LARGE SCALE GENOMIC DNA]</scope>
    <source>
        <strain evidence="2">G859</strain>
        <tissue evidence="2">Whole worm</tissue>
    </source>
</reference>
<feature type="compositionally biased region" description="Basic and acidic residues" evidence="1">
    <location>
        <begin position="92"/>
        <end position="101"/>
    </location>
</feature>
<feature type="compositionally biased region" description="Basic and acidic residues" evidence="1">
    <location>
        <begin position="62"/>
        <end position="74"/>
    </location>
</feature>
<feature type="compositionally biased region" description="Basic and acidic residues" evidence="1">
    <location>
        <begin position="184"/>
        <end position="199"/>
    </location>
</feature>
<protein>
    <submittedName>
        <fullName evidence="2">Uncharacterized protein</fullName>
    </submittedName>
</protein>
<gene>
    <name evidence="2" type="ORF">GCK32_000902</name>
</gene>
<feature type="region of interest" description="Disordered" evidence="1">
    <location>
        <begin position="184"/>
        <end position="227"/>
    </location>
</feature>
<evidence type="ECO:0000313" key="2">
    <source>
        <dbReference type="EMBL" id="KAK5969868.1"/>
    </source>
</evidence>
<evidence type="ECO:0000313" key="3">
    <source>
        <dbReference type="Proteomes" id="UP001331761"/>
    </source>
</evidence>
<dbReference type="AlphaFoldDB" id="A0AAN8FEC8"/>